<dbReference type="EMBL" id="MU118107">
    <property type="protein sequence ID" value="KAF9645024.1"/>
    <property type="molecule type" value="Genomic_DNA"/>
</dbReference>
<comment type="caution">
    <text evidence="1">The sequence shown here is derived from an EMBL/GenBank/DDBJ whole genome shotgun (WGS) entry which is preliminary data.</text>
</comment>
<reference evidence="1" key="2">
    <citation type="journal article" date="2020" name="Nat. Commun.">
        <title>Large-scale genome sequencing of mycorrhizal fungi provides insights into the early evolution of symbiotic traits.</title>
        <authorList>
            <person name="Miyauchi S."/>
            <person name="Kiss E."/>
            <person name="Kuo A."/>
            <person name="Drula E."/>
            <person name="Kohler A."/>
            <person name="Sanchez-Garcia M."/>
            <person name="Morin E."/>
            <person name="Andreopoulos B."/>
            <person name="Barry K.W."/>
            <person name="Bonito G."/>
            <person name="Buee M."/>
            <person name="Carver A."/>
            <person name="Chen C."/>
            <person name="Cichocki N."/>
            <person name="Clum A."/>
            <person name="Culley D."/>
            <person name="Crous P.W."/>
            <person name="Fauchery L."/>
            <person name="Girlanda M."/>
            <person name="Hayes R.D."/>
            <person name="Keri Z."/>
            <person name="LaButti K."/>
            <person name="Lipzen A."/>
            <person name="Lombard V."/>
            <person name="Magnuson J."/>
            <person name="Maillard F."/>
            <person name="Murat C."/>
            <person name="Nolan M."/>
            <person name="Ohm R.A."/>
            <person name="Pangilinan J."/>
            <person name="Pereira M.F."/>
            <person name="Perotto S."/>
            <person name="Peter M."/>
            <person name="Pfister S."/>
            <person name="Riley R."/>
            <person name="Sitrit Y."/>
            <person name="Stielow J.B."/>
            <person name="Szollosi G."/>
            <person name="Zifcakova L."/>
            <person name="Stursova M."/>
            <person name="Spatafora J.W."/>
            <person name="Tedersoo L."/>
            <person name="Vaario L.M."/>
            <person name="Yamada A."/>
            <person name="Yan M."/>
            <person name="Wang P."/>
            <person name="Xu J."/>
            <person name="Bruns T."/>
            <person name="Baldrian P."/>
            <person name="Vilgalys R."/>
            <person name="Dunand C."/>
            <person name="Henrissat B."/>
            <person name="Grigoriev I.V."/>
            <person name="Hibbett D."/>
            <person name="Nagy L.G."/>
            <person name="Martin F.M."/>
        </authorList>
    </citation>
    <scope>NUCLEOTIDE SEQUENCE</scope>
    <source>
        <strain evidence="1">P2</strain>
    </source>
</reference>
<gene>
    <name evidence="1" type="ORF">BDM02DRAFT_3149483</name>
</gene>
<keyword evidence="2" id="KW-1185">Reference proteome</keyword>
<dbReference type="Proteomes" id="UP000886501">
    <property type="component" value="Unassembled WGS sequence"/>
</dbReference>
<name>A0ACB6Z5M5_THEGA</name>
<proteinExistence type="predicted"/>
<accession>A0ACB6Z5M5</accession>
<evidence type="ECO:0000313" key="2">
    <source>
        <dbReference type="Proteomes" id="UP000886501"/>
    </source>
</evidence>
<organism evidence="1 2">
    <name type="scientific">Thelephora ganbajun</name>
    <name type="common">Ganba fungus</name>
    <dbReference type="NCBI Taxonomy" id="370292"/>
    <lineage>
        <taxon>Eukaryota</taxon>
        <taxon>Fungi</taxon>
        <taxon>Dikarya</taxon>
        <taxon>Basidiomycota</taxon>
        <taxon>Agaricomycotina</taxon>
        <taxon>Agaricomycetes</taxon>
        <taxon>Thelephorales</taxon>
        <taxon>Thelephoraceae</taxon>
        <taxon>Thelephora</taxon>
    </lineage>
</organism>
<reference evidence="1" key="1">
    <citation type="submission" date="2019-10" db="EMBL/GenBank/DDBJ databases">
        <authorList>
            <consortium name="DOE Joint Genome Institute"/>
            <person name="Kuo A."/>
            <person name="Miyauchi S."/>
            <person name="Kiss E."/>
            <person name="Drula E."/>
            <person name="Kohler A."/>
            <person name="Sanchez-Garcia M."/>
            <person name="Andreopoulos B."/>
            <person name="Barry K.W."/>
            <person name="Bonito G."/>
            <person name="Buee M."/>
            <person name="Carver A."/>
            <person name="Chen C."/>
            <person name="Cichocki N."/>
            <person name="Clum A."/>
            <person name="Culley D."/>
            <person name="Crous P.W."/>
            <person name="Fauchery L."/>
            <person name="Girlanda M."/>
            <person name="Hayes R."/>
            <person name="Keri Z."/>
            <person name="Labutti K."/>
            <person name="Lipzen A."/>
            <person name="Lombard V."/>
            <person name="Magnuson J."/>
            <person name="Maillard F."/>
            <person name="Morin E."/>
            <person name="Murat C."/>
            <person name="Nolan M."/>
            <person name="Ohm R."/>
            <person name="Pangilinan J."/>
            <person name="Pereira M."/>
            <person name="Perotto S."/>
            <person name="Peter M."/>
            <person name="Riley R."/>
            <person name="Sitrit Y."/>
            <person name="Stielow B."/>
            <person name="Szollosi G."/>
            <person name="Zifcakova L."/>
            <person name="Stursova M."/>
            <person name="Spatafora J.W."/>
            <person name="Tedersoo L."/>
            <person name="Vaario L.-M."/>
            <person name="Yamada A."/>
            <person name="Yan M."/>
            <person name="Wang P."/>
            <person name="Xu J."/>
            <person name="Bruns T."/>
            <person name="Baldrian P."/>
            <person name="Vilgalys R."/>
            <person name="Henrissat B."/>
            <person name="Grigoriev I.V."/>
            <person name="Hibbett D."/>
            <person name="Nagy L.G."/>
            <person name="Martin F.M."/>
        </authorList>
    </citation>
    <scope>NUCLEOTIDE SEQUENCE</scope>
    <source>
        <strain evidence="1">P2</strain>
    </source>
</reference>
<protein>
    <submittedName>
        <fullName evidence="1">Uncharacterized protein</fullName>
    </submittedName>
</protein>
<evidence type="ECO:0000313" key="1">
    <source>
        <dbReference type="EMBL" id="KAF9645024.1"/>
    </source>
</evidence>
<sequence>MSKRKQEEEPDGEGELIDIDFEFFDPIADIDWHGVKRLLVQLLQADAPIFHLNSLTDLILSQPLIGSTVKCDGRESDPYAFLSVLNLNTHADHPSIKSLAEYFLSKANPNPALRTVLGDVLGSSSNDHVGLILSERLVNMPVQIIPPMYRMLADEIKWAVEEDEPFNFKYYLILARTYHLSPEELKDLGQNSDRSKRRRGQVNANDIPCFFHPEDEQFQQASMYSVHYPFTNAQPREPDAFGLDTRGCLMLVSSDRLPHLISDMQDRYRPS</sequence>